<keyword evidence="7 8" id="KW-0132">Cell division</keyword>
<dbReference type="InterPro" id="IPR036615">
    <property type="entry name" value="Mur_ligase_C_dom_sf"/>
</dbReference>
<sequence length="459" mass="51451">MKSPRIVGSMNQRMNQFVVILGAGESGVGAAILAKRMGFTCLVSDAGKLQPPHLEELKQFDIEWEEGHHSEERILTADIVIKSPGIPEKNSLVKKIREKGIELVSEIEWAWRFIGDSKVIAITGSNGKTTTTALTYHICKHAGLDCALVGNIGYSFARQVALDPKPWYVAEVSSFQLDDIKEFRPHVAVLTNITEDHLDRYDYQFINYIRSKFRITMNQGPSDYFIYCEDDEVTMQHINEFQLLSNPLPISMRKELLQGAFIKDQEMNIATKDEKFQMSIYDFALKGKHNQYNTMAAGLAASVIGLRKDKIREAIQSFEALEHRMETVATVRGVEFVNDSKATNVNSTWYALESMNKPVILILGGVDKGNDYSLLLDLVKEKVKAIVCMGVDNRKIQEAFQNHVPVMVNTGSAAEAVHSAFQLSNKGDVVLLSPACASFDLFKNYEDRGKQFKEAVLAL</sequence>
<evidence type="ECO:0000256" key="7">
    <source>
        <dbReference type="HAMAP-Rule" id="MF_00639"/>
    </source>
</evidence>
<keyword evidence="6 7" id="KW-0067">ATP-binding</keyword>
<feature type="binding site" evidence="7">
    <location>
        <begin position="124"/>
        <end position="130"/>
    </location>
    <ligand>
        <name>ATP</name>
        <dbReference type="ChEBI" id="CHEBI:30616"/>
    </ligand>
</feature>
<keyword evidence="7 8" id="KW-0961">Cell wall biogenesis/degradation</keyword>
<dbReference type="Pfam" id="PF02875">
    <property type="entry name" value="Mur_ligase_C"/>
    <property type="match status" value="1"/>
</dbReference>
<dbReference type="SUPFAM" id="SSF53244">
    <property type="entry name" value="MurD-like peptide ligases, peptide-binding domain"/>
    <property type="match status" value="1"/>
</dbReference>
<dbReference type="Gene3D" id="3.40.50.720">
    <property type="entry name" value="NAD(P)-binding Rossmann-like Domain"/>
    <property type="match status" value="1"/>
</dbReference>
<comment type="function">
    <text evidence="7 8">Cell wall formation. Catalyzes the addition of glutamate to the nucleotide precursor UDP-N-acetylmuramoyl-L-alanine (UMA).</text>
</comment>
<comment type="caution">
    <text evidence="11">The sequence shown here is derived from an EMBL/GenBank/DDBJ whole genome shotgun (WGS) entry which is preliminary data.</text>
</comment>
<dbReference type="InterPro" id="IPR004101">
    <property type="entry name" value="Mur_ligase_C"/>
</dbReference>
<dbReference type="GO" id="GO:0008764">
    <property type="term" value="F:UDP-N-acetylmuramoylalanine-D-glutamate ligase activity"/>
    <property type="evidence" value="ECO:0007669"/>
    <property type="project" value="UniProtKB-EC"/>
</dbReference>
<dbReference type="InterPro" id="IPR005762">
    <property type="entry name" value="MurD"/>
</dbReference>
<comment type="subcellular location">
    <subcellularLocation>
        <location evidence="1 7 8">Cytoplasm</location>
    </subcellularLocation>
</comment>
<comment type="pathway">
    <text evidence="2 7 8">Cell wall biogenesis; peptidoglycan biosynthesis.</text>
</comment>
<dbReference type="PANTHER" id="PTHR43692:SF1">
    <property type="entry name" value="UDP-N-ACETYLMURAMOYLALANINE--D-GLUTAMATE LIGASE"/>
    <property type="match status" value="1"/>
</dbReference>
<keyword evidence="5 7" id="KW-0547">Nucleotide-binding</keyword>
<keyword evidence="7 8" id="KW-0133">Cell shape</keyword>
<comment type="similarity">
    <text evidence="7">Belongs to the MurCDEF family.</text>
</comment>
<dbReference type="Gene3D" id="3.90.190.20">
    <property type="entry name" value="Mur ligase, C-terminal domain"/>
    <property type="match status" value="1"/>
</dbReference>
<keyword evidence="3 7" id="KW-0963">Cytoplasm</keyword>
<evidence type="ECO:0000256" key="8">
    <source>
        <dbReference type="RuleBase" id="RU003664"/>
    </source>
</evidence>
<evidence type="ECO:0000256" key="4">
    <source>
        <dbReference type="ARBA" id="ARBA00022598"/>
    </source>
</evidence>
<dbReference type="Pfam" id="PF08245">
    <property type="entry name" value="Mur_ligase_M"/>
    <property type="match status" value="1"/>
</dbReference>
<dbReference type="SUPFAM" id="SSF51984">
    <property type="entry name" value="MurCD N-terminal domain"/>
    <property type="match status" value="1"/>
</dbReference>
<dbReference type="InterPro" id="IPR036565">
    <property type="entry name" value="Mur-like_cat_sf"/>
</dbReference>
<feature type="domain" description="Mur ligase central" evidence="10">
    <location>
        <begin position="122"/>
        <end position="300"/>
    </location>
</feature>
<feature type="domain" description="Mur ligase C-terminal" evidence="9">
    <location>
        <begin position="323"/>
        <end position="436"/>
    </location>
</feature>
<dbReference type="EC" id="6.3.2.9" evidence="7 8"/>
<evidence type="ECO:0000256" key="1">
    <source>
        <dbReference type="ARBA" id="ARBA00004496"/>
    </source>
</evidence>
<evidence type="ECO:0000256" key="6">
    <source>
        <dbReference type="ARBA" id="ARBA00022840"/>
    </source>
</evidence>
<evidence type="ECO:0000259" key="10">
    <source>
        <dbReference type="Pfam" id="PF08245"/>
    </source>
</evidence>
<evidence type="ECO:0000259" key="9">
    <source>
        <dbReference type="Pfam" id="PF02875"/>
    </source>
</evidence>
<keyword evidence="4 7" id="KW-0436">Ligase</keyword>
<evidence type="ECO:0000313" key="12">
    <source>
        <dbReference type="Proteomes" id="UP001200145"/>
    </source>
</evidence>
<dbReference type="Gene3D" id="3.40.1190.10">
    <property type="entry name" value="Mur-like, catalytic domain"/>
    <property type="match status" value="1"/>
</dbReference>
<evidence type="ECO:0000256" key="3">
    <source>
        <dbReference type="ARBA" id="ARBA00022490"/>
    </source>
</evidence>
<dbReference type="NCBIfam" id="TIGR01087">
    <property type="entry name" value="murD"/>
    <property type="match status" value="1"/>
</dbReference>
<keyword evidence="7 8" id="KW-0131">Cell cycle</keyword>
<comment type="catalytic activity">
    <reaction evidence="7 8">
        <text>UDP-N-acetyl-alpha-D-muramoyl-L-alanine + D-glutamate + ATP = UDP-N-acetyl-alpha-D-muramoyl-L-alanyl-D-glutamate + ADP + phosphate + H(+)</text>
        <dbReference type="Rhea" id="RHEA:16429"/>
        <dbReference type="ChEBI" id="CHEBI:15378"/>
        <dbReference type="ChEBI" id="CHEBI:29986"/>
        <dbReference type="ChEBI" id="CHEBI:30616"/>
        <dbReference type="ChEBI" id="CHEBI:43474"/>
        <dbReference type="ChEBI" id="CHEBI:83898"/>
        <dbReference type="ChEBI" id="CHEBI:83900"/>
        <dbReference type="ChEBI" id="CHEBI:456216"/>
        <dbReference type="EC" id="6.3.2.9"/>
    </reaction>
</comment>
<evidence type="ECO:0000313" key="11">
    <source>
        <dbReference type="EMBL" id="MCF1716051.1"/>
    </source>
</evidence>
<dbReference type="Pfam" id="PF21799">
    <property type="entry name" value="MurD-like_N"/>
    <property type="match status" value="1"/>
</dbReference>
<dbReference type="EMBL" id="JAKEVY010000004">
    <property type="protein sequence ID" value="MCF1716051.1"/>
    <property type="molecule type" value="Genomic_DNA"/>
</dbReference>
<dbReference type="PANTHER" id="PTHR43692">
    <property type="entry name" value="UDP-N-ACETYLMURAMOYLALANINE--D-GLUTAMATE LIGASE"/>
    <property type="match status" value="1"/>
</dbReference>
<accession>A0ABS9BN62</accession>
<dbReference type="HAMAP" id="MF_00639">
    <property type="entry name" value="MurD"/>
    <property type="match status" value="1"/>
</dbReference>
<dbReference type="InterPro" id="IPR013221">
    <property type="entry name" value="Mur_ligase_cen"/>
</dbReference>
<organism evidence="11 12">
    <name type="scientific">Flavihumibacter fluminis</name>
    <dbReference type="NCBI Taxonomy" id="2909236"/>
    <lineage>
        <taxon>Bacteria</taxon>
        <taxon>Pseudomonadati</taxon>
        <taxon>Bacteroidota</taxon>
        <taxon>Chitinophagia</taxon>
        <taxon>Chitinophagales</taxon>
        <taxon>Chitinophagaceae</taxon>
        <taxon>Flavihumibacter</taxon>
    </lineage>
</organism>
<gene>
    <name evidence="7 11" type="primary">murD</name>
    <name evidence="11" type="ORF">L0U88_15530</name>
</gene>
<keyword evidence="12" id="KW-1185">Reference proteome</keyword>
<keyword evidence="7 8" id="KW-0573">Peptidoglycan synthesis</keyword>
<dbReference type="SUPFAM" id="SSF53623">
    <property type="entry name" value="MurD-like peptide ligases, catalytic domain"/>
    <property type="match status" value="1"/>
</dbReference>
<evidence type="ECO:0000256" key="2">
    <source>
        <dbReference type="ARBA" id="ARBA00004752"/>
    </source>
</evidence>
<proteinExistence type="inferred from homology"/>
<protein>
    <recommendedName>
        <fullName evidence="7 8">UDP-N-acetylmuramoylalanine--D-glutamate ligase</fullName>
        <ecNumber evidence="7 8">6.3.2.9</ecNumber>
    </recommendedName>
    <alternativeName>
        <fullName evidence="7">D-glutamic acid-adding enzyme</fullName>
    </alternativeName>
    <alternativeName>
        <fullName evidence="7">UDP-N-acetylmuramoyl-L-alanyl-D-glutamate synthetase</fullName>
    </alternativeName>
</protein>
<reference evidence="11 12" key="1">
    <citation type="submission" date="2022-01" db="EMBL/GenBank/DDBJ databases">
        <title>Flavihumibacter sp. nov., isolated from sediment of a river.</title>
        <authorList>
            <person name="Liu H."/>
        </authorList>
    </citation>
    <scope>NUCLEOTIDE SEQUENCE [LARGE SCALE GENOMIC DNA]</scope>
    <source>
        <strain evidence="11 12">RY-1</strain>
    </source>
</reference>
<dbReference type="RefSeq" id="WP_234867003.1">
    <property type="nucleotide sequence ID" value="NZ_JAKEVY010000004.1"/>
</dbReference>
<dbReference type="Proteomes" id="UP001200145">
    <property type="component" value="Unassembled WGS sequence"/>
</dbReference>
<evidence type="ECO:0000256" key="5">
    <source>
        <dbReference type="ARBA" id="ARBA00022741"/>
    </source>
</evidence>
<name>A0ABS9BN62_9BACT</name>